<reference evidence="2" key="3">
    <citation type="journal article" date="2017" name="Nature">
        <title>Genome sequence of the progenitor of the wheat D genome Aegilops tauschii.</title>
        <authorList>
            <person name="Luo M.C."/>
            <person name="Gu Y.Q."/>
            <person name="Puiu D."/>
            <person name="Wang H."/>
            <person name="Twardziok S.O."/>
            <person name="Deal K.R."/>
            <person name="Huo N."/>
            <person name="Zhu T."/>
            <person name="Wang L."/>
            <person name="Wang Y."/>
            <person name="McGuire P.E."/>
            <person name="Liu S."/>
            <person name="Long H."/>
            <person name="Ramasamy R.K."/>
            <person name="Rodriguez J.C."/>
            <person name="Van S.L."/>
            <person name="Yuan L."/>
            <person name="Wang Z."/>
            <person name="Xia Z."/>
            <person name="Xiao L."/>
            <person name="Anderson O.D."/>
            <person name="Ouyang S."/>
            <person name="Liang Y."/>
            <person name="Zimin A.V."/>
            <person name="Pertea G."/>
            <person name="Qi P."/>
            <person name="Bennetzen J.L."/>
            <person name="Dai X."/>
            <person name="Dawson M.W."/>
            <person name="Muller H.G."/>
            <person name="Kugler K."/>
            <person name="Rivarola-Duarte L."/>
            <person name="Spannagl M."/>
            <person name="Mayer K.F.X."/>
            <person name="Lu F.H."/>
            <person name="Bevan M.W."/>
            <person name="Leroy P."/>
            <person name="Li P."/>
            <person name="You F.M."/>
            <person name="Sun Q."/>
            <person name="Liu Z."/>
            <person name="Lyons E."/>
            <person name="Wicker T."/>
            <person name="Salzberg S.L."/>
            <person name="Devos K.M."/>
            <person name="Dvorak J."/>
        </authorList>
    </citation>
    <scope>NUCLEOTIDE SEQUENCE [LARGE SCALE GENOMIC DNA]</scope>
    <source>
        <strain evidence="2">cv. AL8/78</strain>
    </source>
</reference>
<reference evidence="3" key="2">
    <citation type="journal article" date="2017" name="Nat. Plants">
        <title>The Aegilops tauschii genome reveals multiple impacts of transposons.</title>
        <authorList>
            <person name="Zhao G."/>
            <person name="Zou C."/>
            <person name="Li K."/>
            <person name="Wang K."/>
            <person name="Li T."/>
            <person name="Gao L."/>
            <person name="Zhang X."/>
            <person name="Wang H."/>
            <person name="Yang Z."/>
            <person name="Liu X."/>
            <person name="Jiang W."/>
            <person name="Mao L."/>
            <person name="Kong X."/>
            <person name="Jiao Y."/>
            <person name="Jia J."/>
        </authorList>
    </citation>
    <scope>NUCLEOTIDE SEQUENCE [LARGE SCALE GENOMIC DNA]</scope>
    <source>
        <strain evidence="3">cv. AL8/78</strain>
    </source>
</reference>
<feature type="compositionally biased region" description="Basic and acidic residues" evidence="1">
    <location>
        <begin position="1"/>
        <end position="14"/>
    </location>
</feature>
<name>A0A453QJ95_AEGTS</name>
<reference evidence="2" key="5">
    <citation type="journal article" date="2021" name="G3 (Bethesda)">
        <title>Aegilops tauschii genome assembly Aet v5.0 features greater sequence contiguity and improved annotation.</title>
        <authorList>
            <person name="Wang L."/>
            <person name="Zhu T."/>
            <person name="Rodriguez J.C."/>
            <person name="Deal K.R."/>
            <person name="Dubcovsky J."/>
            <person name="McGuire P.E."/>
            <person name="Lux T."/>
            <person name="Spannagl M."/>
            <person name="Mayer K.F.X."/>
            <person name="Baldrich P."/>
            <person name="Meyers B.C."/>
            <person name="Huo N."/>
            <person name="Gu Y.Q."/>
            <person name="Zhou H."/>
            <person name="Devos K.M."/>
            <person name="Bennetzen J.L."/>
            <person name="Unver T."/>
            <person name="Budak H."/>
            <person name="Gulick P.J."/>
            <person name="Galiba G."/>
            <person name="Kalapos B."/>
            <person name="Nelson D.R."/>
            <person name="Li P."/>
            <person name="You F.M."/>
            <person name="Luo M.C."/>
            <person name="Dvorak J."/>
        </authorList>
    </citation>
    <scope>NUCLEOTIDE SEQUENCE [LARGE SCALE GENOMIC DNA]</scope>
    <source>
        <strain evidence="2">cv. AL8/78</strain>
    </source>
</reference>
<organism evidence="2 3">
    <name type="scientific">Aegilops tauschii subsp. strangulata</name>
    <name type="common">Goatgrass</name>
    <dbReference type="NCBI Taxonomy" id="200361"/>
    <lineage>
        <taxon>Eukaryota</taxon>
        <taxon>Viridiplantae</taxon>
        <taxon>Streptophyta</taxon>
        <taxon>Embryophyta</taxon>
        <taxon>Tracheophyta</taxon>
        <taxon>Spermatophyta</taxon>
        <taxon>Magnoliopsida</taxon>
        <taxon>Liliopsida</taxon>
        <taxon>Poales</taxon>
        <taxon>Poaceae</taxon>
        <taxon>BOP clade</taxon>
        <taxon>Pooideae</taxon>
        <taxon>Triticodae</taxon>
        <taxon>Triticeae</taxon>
        <taxon>Triticinae</taxon>
        <taxon>Aegilops</taxon>
    </lineage>
</organism>
<feature type="compositionally biased region" description="Basic residues" evidence="1">
    <location>
        <begin position="86"/>
        <end position="106"/>
    </location>
</feature>
<dbReference type="AlphaFoldDB" id="A0A453QJ95"/>
<proteinExistence type="predicted"/>
<sequence length="362" mass="39388">MGHPRALPDRHWPAERLVPVQPQGQEVPHGDAHQPRHRRRVLEGHRPGQGHLLRRRVRPHRHAQDARLLQGPRPTRPQVRLDHARVPPRRRRPHPHPRHQQPRRCRGRRHLLLRHLIVPDSSRGRGPVVGAGGRMGHLQGVQEEEHLLVNQGQNGGGGAASSKLAGAAPMERSQSNCSSTVTTISNHIKAAQQQDQQHQLLHYSASDDALDHILNHYMHGRSPTTPCKQETKPAAGSALDHLINNTACPNGSLYERFMKLPPLEHVVSGGLLQPPATEYGGGGGGSGNNNIGTDWDSLDRLAASYELNGLSDDVASANKNSSMASFFVDGHGGATVAGTGDGDLWSLARSVSSLHADLTTMN</sequence>
<evidence type="ECO:0000313" key="2">
    <source>
        <dbReference type="EnsemblPlants" id="AET7Gv20162500.2"/>
    </source>
</evidence>
<accession>A0A453QJ95</accession>
<dbReference type="Gramene" id="AET7Gv20162500.2">
    <property type="protein sequence ID" value="AET7Gv20162500.2"/>
    <property type="gene ID" value="AET7Gv20162500"/>
</dbReference>
<feature type="region of interest" description="Disordered" evidence="1">
    <location>
        <begin position="1"/>
        <end position="106"/>
    </location>
</feature>
<dbReference type="Proteomes" id="UP000015105">
    <property type="component" value="Chromosome 7D"/>
</dbReference>
<evidence type="ECO:0000256" key="1">
    <source>
        <dbReference type="SAM" id="MobiDB-lite"/>
    </source>
</evidence>
<evidence type="ECO:0000313" key="3">
    <source>
        <dbReference type="Proteomes" id="UP000015105"/>
    </source>
</evidence>
<feature type="compositionally biased region" description="Basic residues" evidence="1">
    <location>
        <begin position="52"/>
        <end position="61"/>
    </location>
</feature>
<dbReference type="EnsemblPlants" id="AET7Gv20162500.2">
    <property type="protein sequence ID" value="AET7Gv20162500.2"/>
    <property type="gene ID" value="AET7Gv20162500"/>
</dbReference>
<evidence type="ECO:0008006" key="4">
    <source>
        <dbReference type="Google" id="ProtNLM"/>
    </source>
</evidence>
<reference evidence="3" key="1">
    <citation type="journal article" date="2014" name="Science">
        <title>Ancient hybridizations among the ancestral genomes of bread wheat.</title>
        <authorList>
            <consortium name="International Wheat Genome Sequencing Consortium,"/>
            <person name="Marcussen T."/>
            <person name="Sandve S.R."/>
            <person name="Heier L."/>
            <person name="Spannagl M."/>
            <person name="Pfeifer M."/>
            <person name="Jakobsen K.S."/>
            <person name="Wulff B.B."/>
            <person name="Steuernagel B."/>
            <person name="Mayer K.F."/>
            <person name="Olsen O.A."/>
        </authorList>
    </citation>
    <scope>NUCLEOTIDE SEQUENCE [LARGE SCALE GENOMIC DNA]</scope>
    <source>
        <strain evidence="3">cv. AL8/78</strain>
    </source>
</reference>
<keyword evidence="3" id="KW-1185">Reference proteome</keyword>
<reference evidence="2" key="4">
    <citation type="submission" date="2019-03" db="UniProtKB">
        <authorList>
            <consortium name="EnsemblPlants"/>
        </authorList>
    </citation>
    <scope>IDENTIFICATION</scope>
</reference>
<protein>
    <recommendedName>
        <fullName evidence="4">NAC domain-containing protein</fullName>
    </recommendedName>
</protein>